<evidence type="ECO:0000256" key="4">
    <source>
        <dbReference type="ARBA" id="ARBA00023136"/>
    </source>
</evidence>
<feature type="transmembrane region" description="Helical" evidence="5">
    <location>
        <begin position="199"/>
        <end position="224"/>
    </location>
</feature>
<dbReference type="GeneID" id="9753284"/>
<organism evidence="6 7">
    <name type="scientific">Vulcanisaeta distributa (strain DSM 14429 / JCM 11212 / NBRC 100878 / IC-017)</name>
    <dbReference type="NCBI Taxonomy" id="572478"/>
    <lineage>
        <taxon>Archaea</taxon>
        <taxon>Thermoproteota</taxon>
        <taxon>Thermoprotei</taxon>
        <taxon>Thermoproteales</taxon>
        <taxon>Thermoproteaceae</taxon>
        <taxon>Vulcanisaeta</taxon>
    </lineage>
</organism>
<keyword evidence="2 5" id="KW-0812">Transmembrane</keyword>
<keyword evidence="4 5" id="KW-0472">Membrane</keyword>
<reference evidence="6 7" key="1">
    <citation type="journal article" date="2010" name="Stand. Genomic Sci.">
        <title>Complete genome sequence of Vulcanisaeta distributa type strain (IC-017).</title>
        <authorList>
            <person name="Mavromatis K."/>
            <person name="Sikorski J."/>
            <person name="Pabst E."/>
            <person name="Teshima H."/>
            <person name="Lapidus A."/>
            <person name="Lucas S."/>
            <person name="Nolan M."/>
            <person name="Glavina Del Rio T."/>
            <person name="Cheng J.F."/>
            <person name="Bruce D."/>
            <person name="Goodwin L."/>
            <person name="Pitluck S."/>
            <person name="Liolios K."/>
            <person name="Ivanova N."/>
            <person name="Mikhailova N."/>
            <person name="Pati A."/>
            <person name="Chen A."/>
            <person name="Palaniappan K."/>
            <person name="Land M."/>
            <person name="Hauser L."/>
            <person name="Chang Y.J."/>
            <person name="Jeffries C.D."/>
            <person name="Rohde M."/>
            <person name="Spring S."/>
            <person name="Goker M."/>
            <person name="Wirth R."/>
            <person name="Woyke T."/>
            <person name="Bristow J."/>
            <person name="Eisen J.A."/>
            <person name="Markowitz V."/>
            <person name="Hugenholtz P."/>
            <person name="Klenk H.P."/>
            <person name="Kyrpides N.C."/>
        </authorList>
    </citation>
    <scope>NUCLEOTIDE SEQUENCE [LARGE SCALE GENOMIC DNA]</scope>
    <source>
        <strain evidence="7">DSM 14429 / JCM 11212 / NBRC 100878 / IC-017</strain>
    </source>
</reference>
<evidence type="ECO:0000313" key="7">
    <source>
        <dbReference type="Proteomes" id="UP000006681"/>
    </source>
</evidence>
<keyword evidence="3 5" id="KW-1133">Transmembrane helix</keyword>
<dbReference type="GO" id="GO:0005886">
    <property type="term" value="C:plasma membrane"/>
    <property type="evidence" value="ECO:0007669"/>
    <property type="project" value="UniProtKB-SubCell"/>
</dbReference>
<evidence type="ECO:0000256" key="5">
    <source>
        <dbReference type="RuleBase" id="RU363041"/>
    </source>
</evidence>
<keyword evidence="5" id="KW-1003">Cell membrane</keyword>
<dbReference type="OrthoDB" id="28446at2157"/>
<feature type="transmembrane region" description="Helical" evidence="5">
    <location>
        <begin position="163"/>
        <end position="187"/>
    </location>
</feature>
<feature type="transmembrane region" description="Helical" evidence="5">
    <location>
        <begin position="12"/>
        <end position="34"/>
    </location>
</feature>
<evidence type="ECO:0000313" key="6">
    <source>
        <dbReference type="EMBL" id="ADN51697.1"/>
    </source>
</evidence>
<dbReference type="eggNOG" id="arCOG02052">
    <property type="taxonomic scope" value="Archaea"/>
</dbReference>
<evidence type="ECO:0000256" key="1">
    <source>
        <dbReference type="ARBA" id="ARBA00004141"/>
    </source>
</evidence>
<feature type="transmembrane region" description="Helical" evidence="5">
    <location>
        <begin position="230"/>
        <end position="249"/>
    </location>
</feature>
<name>E1QQT5_VULDI</name>
<feature type="transmembrane region" description="Helical" evidence="5">
    <location>
        <begin position="261"/>
        <end position="279"/>
    </location>
</feature>
<comment type="subcellular location">
    <subcellularLocation>
        <location evidence="5">Cell membrane</location>
        <topology evidence="5">Multi-pass membrane protein</topology>
    </subcellularLocation>
    <subcellularLocation>
        <location evidence="1">Membrane</location>
        <topology evidence="1">Multi-pass membrane protein</topology>
    </subcellularLocation>
</comment>
<dbReference type="STRING" id="572478.Vdis_2329"/>
<dbReference type="PANTHER" id="PTHR43483">
    <property type="entry name" value="MEMBRANE TRANSPORTER PROTEIN HI_0806-RELATED"/>
    <property type="match status" value="1"/>
</dbReference>
<gene>
    <name evidence="6" type="ordered locus">Vdis_2329</name>
</gene>
<dbReference type="AlphaFoldDB" id="E1QQT5"/>
<evidence type="ECO:0000256" key="3">
    <source>
        <dbReference type="ARBA" id="ARBA00022989"/>
    </source>
</evidence>
<proteinExistence type="inferred from homology"/>
<dbReference type="InterPro" id="IPR002781">
    <property type="entry name" value="TM_pro_TauE-like"/>
</dbReference>
<dbReference type="KEGG" id="vdi:Vdis_2329"/>
<dbReference type="RefSeq" id="WP_013337422.1">
    <property type="nucleotide sequence ID" value="NC_014537.1"/>
</dbReference>
<feature type="transmembrane region" description="Helical" evidence="5">
    <location>
        <begin position="107"/>
        <end position="129"/>
    </location>
</feature>
<dbReference type="HOGENOM" id="CLU_076046_0_0_2"/>
<comment type="similarity">
    <text evidence="5">Belongs to the 4-toluene sulfonate uptake permease (TSUP) (TC 2.A.102) family.</text>
</comment>
<sequence length="281" mass="30205">MSINLLQLIELFMAALAISFVTSQGGISGAYLLLPIQSYILSTANPVISSTNLLYNIISIPLSIHEYLRERRIAAPFTLILVIGASAGAVVGTWLRGHYLTGGYAFSYFMSAVLLALAMEIILSNALLIRRVHTYETVVRCSRDKTSLVIITNKGNTYRVNTILLMVITLLVGIVSGTYGIGGASILSPVLMGPMGLPAYIISGPTLMVTLMVSLIGVLSYAYLGYPPDVINGLSMGLGGLIGIYLGTITQRRLPERHIRLTVAVATAIMGIYTILHVSRI</sequence>
<protein>
    <recommendedName>
        <fullName evidence="5">Probable membrane transporter protein</fullName>
    </recommendedName>
</protein>
<dbReference type="Proteomes" id="UP000006681">
    <property type="component" value="Chromosome"/>
</dbReference>
<reference evidence="7" key="2">
    <citation type="journal article" date="2010" name="Stand. Genomic Sci.">
        <title>Complete genome sequence of Vulcanisaeta distributa type strain (IC-017T).</title>
        <authorList>
            <person name="Mavromatis K."/>
            <person name="Sikorski J."/>
            <person name="Pabst E."/>
            <person name="Teshima H."/>
            <person name="Lapidus A."/>
            <person name="Lucas S."/>
            <person name="Nolan M."/>
            <person name="Glavina Del Rio T."/>
            <person name="Cheng J."/>
            <person name="Bruce D."/>
            <person name="Goodwin L."/>
            <person name="Pitluck S."/>
            <person name="Liolios K."/>
            <person name="Ivanova N."/>
            <person name="Mikhailova N."/>
            <person name="Pati A."/>
            <person name="Chen A."/>
            <person name="Palaniappan K."/>
            <person name="Land M."/>
            <person name="Hauser L."/>
            <person name="Chang Y."/>
            <person name="Jeffries C."/>
            <person name="Rohde M."/>
            <person name="Spring S."/>
            <person name="Goker M."/>
            <person name="Wirth R."/>
            <person name="Woyke T."/>
            <person name="Bristow J."/>
            <person name="Eisen J."/>
            <person name="Markowitz V."/>
            <person name="Hugenholtz P."/>
            <person name="Klenk H."/>
            <person name="Kyrpides N."/>
        </authorList>
    </citation>
    <scope>NUCLEOTIDE SEQUENCE [LARGE SCALE GENOMIC DNA]</scope>
    <source>
        <strain evidence="7">DSM 14429 / JCM 11212 / NBRC 100878 / IC-017</strain>
    </source>
</reference>
<dbReference type="EMBL" id="CP002100">
    <property type="protein sequence ID" value="ADN51697.1"/>
    <property type="molecule type" value="Genomic_DNA"/>
</dbReference>
<keyword evidence="7" id="KW-1185">Reference proteome</keyword>
<evidence type="ECO:0000256" key="2">
    <source>
        <dbReference type="ARBA" id="ARBA00022692"/>
    </source>
</evidence>
<accession>E1QQT5</accession>
<dbReference type="PANTHER" id="PTHR43483:SF3">
    <property type="entry name" value="MEMBRANE TRANSPORTER PROTEIN HI_0806-RELATED"/>
    <property type="match status" value="1"/>
</dbReference>
<feature type="transmembrane region" description="Helical" evidence="5">
    <location>
        <begin position="73"/>
        <end position="95"/>
    </location>
</feature>
<dbReference type="Pfam" id="PF01925">
    <property type="entry name" value="TauE"/>
    <property type="match status" value="1"/>
</dbReference>